<reference evidence="1 2" key="2">
    <citation type="journal article" date="2022" name="Mol. Ecol. Resour.">
        <title>The genomes of chicory, endive, great burdock and yacon provide insights into Asteraceae paleo-polyploidization history and plant inulin production.</title>
        <authorList>
            <person name="Fan W."/>
            <person name="Wang S."/>
            <person name="Wang H."/>
            <person name="Wang A."/>
            <person name="Jiang F."/>
            <person name="Liu H."/>
            <person name="Zhao H."/>
            <person name="Xu D."/>
            <person name="Zhang Y."/>
        </authorList>
    </citation>
    <scope>NUCLEOTIDE SEQUENCE [LARGE SCALE GENOMIC DNA]</scope>
    <source>
        <strain evidence="2">cv. Niubang</strain>
    </source>
</reference>
<accession>A0ACB9CI33</accession>
<organism evidence="1 2">
    <name type="scientific">Arctium lappa</name>
    <name type="common">Greater burdock</name>
    <name type="synonym">Lappa major</name>
    <dbReference type="NCBI Taxonomy" id="4217"/>
    <lineage>
        <taxon>Eukaryota</taxon>
        <taxon>Viridiplantae</taxon>
        <taxon>Streptophyta</taxon>
        <taxon>Embryophyta</taxon>
        <taxon>Tracheophyta</taxon>
        <taxon>Spermatophyta</taxon>
        <taxon>Magnoliopsida</taxon>
        <taxon>eudicotyledons</taxon>
        <taxon>Gunneridae</taxon>
        <taxon>Pentapetalae</taxon>
        <taxon>asterids</taxon>
        <taxon>campanulids</taxon>
        <taxon>Asterales</taxon>
        <taxon>Asteraceae</taxon>
        <taxon>Carduoideae</taxon>
        <taxon>Cardueae</taxon>
        <taxon>Arctiinae</taxon>
        <taxon>Arctium</taxon>
    </lineage>
</organism>
<sequence>MLVQRLCVEEAKKPLKPAAILNSQSRSIREFTRTWLLSVSSNGGLDQMGYAICDMVAIARYLNVALIVPELDKTSFWSDPSG</sequence>
<reference evidence="2" key="1">
    <citation type="journal article" date="2022" name="Mol. Ecol. Resour.">
        <title>The genomes of chicory, endive, great burdock and yacon provide insights into Asteraceae palaeo-polyploidization history and plant inulin production.</title>
        <authorList>
            <person name="Fan W."/>
            <person name="Wang S."/>
            <person name="Wang H."/>
            <person name="Wang A."/>
            <person name="Jiang F."/>
            <person name="Liu H."/>
            <person name="Zhao H."/>
            <person name="Xu D."/>
            <person name="Zhang Y."/>
        </authorList>
    </citation>
    <scope>NUCLEOTIDE SEQUENCE [LARGE SCALE GENOMIC DNA]</scope>
    <source>
        <strain evidence="2">cv. Niubang</strain>
    </source>
</reference>
<name>A0ACB9CI33_ARCLA</name>
<dbReference type="Proteomes" id="UP001055879">
    <property type="component" value="Linkage Group LG04"/>
</dbReference>
<evidence type="ECO:0000313" key="1">
    <source>
        <dbReference type="EMBL" id="KAI3733967.1"/>
    </source>
</evidence>
<keyword evidence="2" id="KW-1185">Reference proteome</keyword>
<proteinExistence type="predicted"/>
<evidence type="ECO:0000313" key="2">
    <source>
        <dbReference type="Proteomes" id="UP001055879"/>
    </source>
</evidence>
<dbReference type="EMBL" id="CM042050">
    <property type="protein sequence ID" value="KAI3733967.1"/>
    <property type="molecule type" value="Genomic_DNA"/>
</dbReference>
<protein>
    <submittedName>
        <fullName evidence="1">Uncharacterized protein</fullName>
    </submittedName>
</protein>
<comment type="caution">
    <text evidence="1">The sequence shown here is derived from an EMBL/GenBank/DDBJ whole genome shotgun (WGS) entry which is preliminary data.</text>
</comment>
<gene>
    <name evidence="1" type="ORF">L6452_13426</name>
</gene>